<accession>A0A4Q4KP05</accession>
<evidence type="ECO:0000313" key="3">
    <source>
        <dbReference type="Proteomes" id="UP000293952"/>
    </source>
</evidence>
<keyword evidence="3" id="KW-1185">Reference proteome</keyword>
<proteinExistence type="predicted"/>
<dbReference type="Proteomes" id="UP000293952">
    <property type="component" value="Unassembled WGS sequence"/>
</dbReference>
<keyword evidence="1" id="KW-0472">Membrane</keyword>
<gene>
    <name evidence="2" type="ORF">ERX46_09610</name>
</gene>
<dbReference type="AlphaFoldDB" id="A0A4Q4KP05"/>
<reference evidence="2 3" key="1">
    <citation type="submission" date="2019-02" db="EMBL/GenBank/DDBJ databases">
        <title>Genome sequence of the sea-ice species Brumimicrobium glaciale.</title>
        <authorList>
            <person name="Bowman J.P."/>
        </authorList>
    </citation>
    <scope>NUCLEOTIDE SEQUENCE [LARGE SCALE GENOMIC DNA]</scope>
    <source>
        <strain evidence="2 3">IC156</strain>
    </source>
</reference>
<evidence type="ECO:0000256" key="1">
    <source>
        <dbReference type="SAM" id="Phobius"/>
    </source>
</evidence>
<evidence type="ECO:0000313" key="2">
    <source>
        <dbReference type="EMBL" id="RYM34204.1"/>
    </source>
</evidence>
<dbReference type="RefSeq" id="WP_130093644.1">
    <property type="nucleotide sequence ID" value="NZ_SETE01000003.1"/>
</dbReference>
<keyword evidence="1" id="KW-1133">Transmembrane helix</keyword>
<comment type="caution">
    <text evidence="2">The sequence shown here is derived from an EMBL/GenBank/DDBJ whole genome shotgun (WGS) entry which is preliminary data.</text>
</comment>
<feature type="transmembrane region" description="Helical" evidence="1">
    <location>
        <begin position="27"/>
        <end position="47"/>
    </location>
</feature>
<sequence length="103" mass="11805">MIGSFGLWRITREWFFHKLIIVKKPTVSSIVNIHNVFLVLLLFFAVACDKDKNKTNGVCYCDFADEEKQENDETYLSKSEQLDTCNIHVNNAGPFGGECELKQ</sequence>
<dbReference type="EMBL" id="SETE01000003">
    <property type="protein sequence ID" value="RYM34204.1"/>
    <property type="molecule type" value="Genomic_DNA"/>
</dbReference>
<name>A0A4Q4KP05_9FLAO</name>
<protein>
    <submittedName>
        <fullName evidence="2">Uncharacterized protein</fullName>
    </submittedName>
</protein>
<keyword evidence="1" id="KW-0812">Transmembrane</keyword>
<organism evidence="2 3">
    <name type="scientific">Brumimicrobium glaciale</name>
    <dbReference type="NCBI Taxonomy" id="200475"/>
    <lineage>
        <taxon>Bacteria</taxon>
        <taxon>Pseudomonadati</taxon>
        <taxon>Bacteroidota</taxon>
        <taxon>Flavobacteriia</taxon>
        <taxon>Flavobacteriales</taxon>
        <taxon>Crocinitomicaceae</taxon>
        <taxon>Brumimicrobium</taxon>
    </lineage>
</organism>